<evidence type="ECO:0000313" key="3">
    <source>
        <dbReference type="Proteomes" id="UP001311232"/>
    </source>
</evidence>
<dbReference type="AlphaFoldDB" id="A0AAV9QPZ9"/>
<dbReference type="Pfam" id="PF15387">
    <property type="entry name" value="DUF4611"/>
    <property type="match status" value="1"/>
</dbReference>
<dbReference type="EMBL" id="JAHHUM010003025">
    <property type="protein sequence ID" value="KAK5598671.1"/>
    <property type="molecule type" value="Genomic_DNA"/>
</dbReference>
<feature type="region of interest" description="Disordered" evidence="1">
    <location>
        <begin position="53"/>
        <end position="97"/>
    </location>
</feature>
<accession>A0AAV9QPZ9</accession>
<evidence type="ECO:0008006" key="4">
    <source>
        <dbReference type="Google" id="ProtNLM"/>
    </source>
</evidence>
<evidence type="ECO:0000313" key="2">
    <source>
        <dbReference type="EMBL" id="KAK5598671.1"/>
    </source>
</evidence>
<reference evidence="2 3" key="1">
    <citation type="submission" date="2021-06" db="EMBL/GenBank/DDBJ databases">
        <authorList>
            <person name="Palmer J.M."/>
        </authorList>
    </citation>
    <scope>NUCLEOTIDE SEQUENCE [LARGE SCALE GENOMIC DNA]</scope>
    <source>
        <strain evidence="2 3">MEX-2019</strain>
        <tissue evidence="2">Muscle</tissue>
    </source>
</reference>
<gene>
    <name evidence="2" type="ORF">CRENBAI_006155</name>
</gene>
<name>A0AAV9QPZ9_9TELE</name>
<feature type="compositionally biased region" description="Basic and acidic residues" evidence="1">
    <location>
        <begin position="53"/>
        <end position="64"/>
    </location>
</feature>
<keyword evidence="3" id="KW-1185">Reference proteome</keyword>
<dbReference type="Proteomes" id="UP001311232">
    <property type="component" value="Unassembled WGS sequence"/>
</dbReference>
<evidence type="ECO:0000256" key="1">
    <source>
        <dbReference type="SAM" id="MobiDB-lite"/>
    </source>
</evidence>
<feature type="compositionally biased region" description="Acidic residues" evidence="1">
    <location>
        <begin position="65"/>
        <end position="81"/>
    </location>
</feature>
<organism evidence="2 3">
    <name type="scientific">Crenichthys baileyi</name>
    <name type="common">White River springfish</name>
    <dbReference type="NCBI Taxonomy" id="28760"/>
    <lineage>
        <taxon>Eukaryota</taxon>
        <taxon>Metazoa</taxon>
        <taxon>Chordata</taxon>
        <taxon>Craniata</taxon>
        <taxon>Vertebrata</taxon>
        <taxon>Euteleostomi</taxon>
        <taxon>Actinopterygii</taxon>
        <taxon>Neopterygii</taxon>
        <taxon>Teleostei</taxon>
        <taxon>Neoteleostei</taxon>
        <taxon>Acanthomorphata</taxon>
        <taxon>Ovalentaria</taxon>
        <taxon>Atherinomorphae</taxon>
        <taxon>Cyprinodontiformes</taxon>
        <taxon>Goodeidae</taxon>
        <taxon>Crenichthys</taxon>
    </lineage>
</organism>
<proteinExistence type="predicted"/>
<sequence length="97" mass="10460">MEAASVRAELRFRDGQNRTFSVRTGAGLSALSTAISELNQKASQLLTELVDSERARAGSARGEEADGGDEESDEDEEEDENSLNSDLQPIAKRSKTS</sequence>
<comment type="caution">
    <text evidence="2">The sequence shown here is derived from an EMBL/GenBank/DDBJ whole genome shotgun (WGS) entry which is preliminary data.</text>
</comment>
<dbReference type="GO" id="GO:0000408">
    <property type="term" value="C:EKC/KEOPS complex"/>
    <property type="evidence" value="ECO:0007669"/>
    <property type="project" value="InterPro"/>
</dbReference>
<protein>
    <recommendedName>
        <fullName evidence="4">EKC/KEOPS complex subunit GON7</fullName>
    </recommendedName>
</protein>
<dbReference type="InterPro" id="IPR027893">
    <property type="entry name" value="GON7_meta"/>
</dbReference>